<dbReference type="GO" id="GO:0008289">
    <property type="term" value="F:lipid binding"/>
    <property type="evidence" value="ECO:0007669"/>
    <property type="project" value="UniProtKB-KW"/>
</dbReference>
<keyword evidence="8 14" id="KW-1133">Transmembrane helix</keyword>
<dbReference type="InterPro" id="IPR000454">
    <property type="entry name" value="ATP_synth_F0_csu"/>
</dbReference>
<evidence type="ECO:0000256" key="1">
    <source>
        <dbReference type="ARBA" id="ARBA00004651"/>
    </source>
</evidence>
<feature type="domain" description="V-ATPase proteolipid subunit C-like" evidence="15">
    <location>
        <begin position="15"/>
        <end position="78"/>
    </location>
</feature>
<evidence type="ECO:0000256" key="9">
    <source>
        <dbReference type="ARBA" id="ARBA00023065"/>
    </source>
</evidence>
<dbReference type="InterPro" id="IPR038662">
    <property type="entry name" value="ATP_synth_F0_csu_sf"/>
</dbReference>
<dbReference type="GO" id="GO:0005886">
    <property type="term" value="C:plasma membrane"/>
    <property type="evidence" value="ECO:0007669"/>
    <property type="project" value="UniProtKB-SubCell"/>
</dbReference>
<comment type="function">
    <text evidence="14">Key component of the F(0) channel; it plays a direct role in translocation across the membrane. A homomeric c-ring of between 10-14 subunits forms the central stalk rotor element with the F(1) delta and epsilon subunits.</text>
</comment>
<proteinExistence type="inferred from homology"/>
<reference evidence="16" key="1">
    <citation type="submission" date="2022-04" db="EMBL/GenBank/DDBJ databases">
        <title>Desulfatitalea alkaliphila sp. nov., a novel anaerobic sulfate-reducing bacterium isolated from terrestrial mud volcano, Taman Peninsula, Russia.</title>
        <authorList>
            <person name="Khomyakova M.A."/>
            <person name="Merkel A.Y."/>
            <person name="Slobodkin A.I."/>
        </authorList>
    </citation>
    <scope>NUCLEOTIDE SEQUENCE</scope>
    <source>
        <strain evidence="16">M08but</strain>
    </source>
</reference>
<keyword evidence="5 14" id="KW-0138">CF(0)</keyword>
<dbReference type="InterPro" id="IPR005953">
    <property type="entry name" value="ATP_synth_csu_bac/chlpt"/>
</dbReference>
<evidence type="ECO:0000313" key="17">
    <source>
        <dbReference type="Proteomes" id="UP001165427"/>
    </source>
</evidence>
<keyword evidence="12 14" id="KW-0066">ATP synthesis</keyword>
<dbReference type="Gene3D" id="1.20.20.10">
    <property type="entry name" value="F1F0 ATP synthase subunit C"/>
    <property type="match status" value="1"/>
</dbReference>
<dbReference type="Pfam" id="PF00137">
    <property type="entry name" value="ATP-synt_C"/>
    <property type="match status" value="1"/>
</dbReference>
<comment type="subcellular location">
    <subcellularLocation>
        <location evidence="1 14">Cell membrane</location>
        <topology evidence="1 14">Multi-pass membrane protein</topology>
    </subcellularLocation>
</comment>
<keyword evidence="10 14" id="KW-0446">Lipid-binding</keyword>
<keyword evidence="17" id="KW-1185">Reference proteome</keyword>
<keyword evidence="4 14" id="KW-1003">Cell membrane</keyword>
<evidence type="ECO:0000256" key="11">
    <source>
        <dbReference type="ARBA" id="ARBA00023136"/>
    </source>
</evidence>
<protein>
    <recommendedName>
        <fullName evidence="14">ATP synthase subunit c</fullName>
    </recommendedName>
    <alternativeName>
        <fullName evidence="14">ATP synthase F(0) sector subunit c</fullName>
    </alternativeName>
    <alternativeName>
        <fullName evidence="14">F-type ATPase subunit c</fullName>
        <shortName evidence="14">F-ATPase subunit c</shortName>
    </alternativeName>
    <alternativeName>
        <fullName evidence="14">Lipid-binding protein</fullName>
    </alternativeName>
</protein>
<comment type="caution">
    <text evidence="16">The sequence shown here is derived from an EMBL/GenBank/DDBJ whole genome shotgun (WGS) entry which is preliminary data.</text>
</comment>
<evidence type="ECO:0000259" key="15">
    <source>
        <dbReference type="Pfam" id="PF00137"/>
    </source>
</evidence>
<evidence type="ECO:0000256" key="8">
    <source>
        <dbReference type="ARBA" id="ARBA00022989"/>
    </source>
</evidence>
<dbReference type="RefSeq" id="WP_246911842.1">
    <property type="nucleotide sequence ID" value="NZ_JALJRB010000020.1"/>
</dbReference>
<dbReference type="PRINTS" id="PR00124">
    <property type="entry name" value="ATPASEC"/>
</dbReference>
<dbReference type="InterPro" id="IPR035921">
    <property type="entry name" value="F/V-ATP_Csub_sf"/>
</dbReference>
<evidence type="ECO:0000256" key="2">
    <source>
        <dbReference type="ARBA" id="ARBA00006704"/>
    </source>
</evidence>
<dbReference type="GO" id="GO:0046933">
    <property type="term" value="F:proton-transporting ATP synthase activity, rotational mechanism"/>
    <property type="evidence" value="ECO:0007669"/>
    <property type="project" value="UniProtKB-UniRule"/>
</dbReference>
<comment type="caution">
    <text evidence="14">Lacks conserved residue(s) required for the propagation of feature annotation.</text>
</comment>
<feature type="site" description="Reversibly protonated during proton transport" evidence="14">
    <location>
        <position position="65"/>
    </location>
</feature>
<dbReference type="GO" id="GO:0045259">
    <property type="term" value="C:proton-transporting ATP synthase complex"/>
    <property type="evidence" value="ECO:0007669"/>
    <property type="project" value="UniProtKB-KW"/>
</dbReference>
<evidence type="ECO:0000256" key="14">
    <source>
        <dbReference type="HAMAP-Rule" id="MF_01396"/>
    </source>
</evidence>
<feature type="transmembrane region" description="Helical" evidence="14">
    <location>
        <begin position="62"/>
        <end position="81"/>
    </location>
</feature>
<keyword evidence="7 14" id="KW-0375">Hydrogen ion transport</keyword>
<gene>
    <name evidence="14 16" type="primary">atpE</name>
    <name evidence="16" type="ORF">MRX98_15785</name>
</gene>
<evidence type="ECO:0000256" key="6">
    <source>
        <dbReference type="ARBA" id="ARBA00022692"/>
    </source>
</evidence>
<comment type="similarity">
    <text evidence="2 14">Belongs to the ATPase C chain family.</text>
</comment>
<accession>A0AA41R458</accession>
<dbReference type="InterPro" id="IPR020537">
    <property type="entry name" value="ATP_synth_F0_csu_DDCD_BS"/>
</dbReference>
<evidence type="ECO:0000256" key="5">
    <source>
        <dbReference type="ARBA" id="ARBA00022547"/>
    </source>
</evidence>
<keyword evidence="3 14" id="KW-0813">Transport</keyword>
<dbReference type="SUPFAM" id="SSF81333">
    <property type="entry name" value="F1F0 ATP synthase subunit C"/>
    <property type="match status" value="1"/>
</dbReference>
<keyword evidence="11 14" id="KW-0472">Membrane</keyword>
<organism evidence="16 17">
    <name type="scientific">Desulfatitalea alkaliphila</name>
    <dbReference type="NCBI Taxonomy" id="2929485"/>
    <lineage>
        <taxon>Bacteria</taxon>
        <taxon>Pseudomonadati</taxon>
        <taxon>Thermodesulfobacteriota</taxon>
        <taxon>Desulfobacteria</taxon>
        <taxon>Desulfobacterales</taxon>
        <taxon>Desulfosarcinaceae</taxon>
        <taxon>Desulfatitalea</taxon>
    </lineage>
</organism>
<evidence type="ECO:0000256" key="10">
    <source>
        <dbReference type="ARBA" id="ARBA00023121"/>
    </source>
</evidence>
<dbReference type="FunFam" id="1.20.20.10:FF:000002">
    <property type="entry name" value="ATP synthase subunit c"/>
    <property type="match status" value="1"/>
</dbReference>
<dbReference type="PROSITE" id="PS00605">
    <property type="entry name" value="ATPASE_C"/>
    <property type="match status" value="1"/>
</dbReference>
<comment type="function">
    <text evidence="13 14">F(1)F(0) ATP synthase produces ATP from ADP in the presence of a proton or sodium gradient. F-type ATPases consist of two structural domains, F(1) containing the extramembraneous catalytic core and F(0) containing the membrane proton channel, linked together by a central stalk and a peripheral stalk. During catalysis, ATP synthesis in the catalytic domain of F(1) is coupled via a rotary mechanism of the central stalk subunits to proton translocation.</text>
</comment>
<sequence length="82" mass="8144">MAIEGIDLIKAAAYLGAGVAMGLGAIGPGVGEGMVGAKACEAIGRNPQQAALLTRTMLVGQAVSESTGIYSLVIALLLLFVV</sequence>
<evidence type="ECO:0000256" key="12">
    <source>
        <dbReference type="ARBA" id="ARBA00023310"/>
    </source>
</evidence>
<dbReference type="CDD" id="cd18121">
    <property type="entry name" value="ATP-synt_Fo_c"/>
    <property type="match status" value="1"/>
</dbReference>
<evidence type="ECO:0000256" key="4">
    <source>
        <dbReference type="ARBA" id="ARBA00022475"/>
    </source>
</evidence>
<dbReference type="AlphaFoldDB" id="A0AA41R458"/>
<keyword evidence="9 14" id="KW-0406">Ion transport</keyword>
<dbReference type="InterPro" id="IPR002379">
    <property type="entry name" value="ATPase_proteolipid_c-like_dom"/>
</dbReference>
<name>A0AA41R458_9BACT</name>
<dbReference type="EMBL" id="JALJRB010000020">
    <property type="protein sequence ID" value="MCJ8502044.1"/>
    <property type="molecule type" value="Genomic_DNA"/>
</dbReference>
<keyword evidence="6 14" id="KW-0812">Transmembrane</keyword>
<evidence type="ECO:0000256" key="13">
    <source>
        <dbReference type="ARBA" id="ARBA00025198"/>
    </source>
</evidence>
<evidence type="ECO:0000256" key="3">
    <source>
        <dbReference type="ARBA" id="ARBA00022448"/>
    </source>
</evidence>
<evidence type="ECO:0000256" key="7">
    <source>
        <dbReference type="ARBA" id="ARBA00022781"/>
    </source>
</evidence>
<dbReference type="HAMAP" id="MF_01396">
    <property type="entry name" value="ATP_synth_c_bact"/>
    <property type="match status" value="1"/>
</dbReference>
<dbReference type="NCBIfam" id="TIGR01260">
    <property type="entry name" value="ATP_synt_c"/>
    <property type="match status" value="1"/>
</dbReference>
<evidence type="ECO:0000313" key="16">
    <source>
        <dbReference type="EMBL" id="MCJ8502044.1"/>
    </source>
</evidence>
<dbReference type="Proteomes" id="UP001165427">
    <property type="component" value="Unassembled WGS sequence"/>
</dbReference>
<dbReference type="GO" id="GO:0033177">
    <property type="term" value="C:proton-transporting two-sector ATPase complex, proton-transporting domain"/>
    <property type="evidence" value="ECO:0007669"/>
    <property type="project" value="InterPro"/>
</dbReference>